<gene>
    <name evidence="2" type="ORF">ACFP90_16555</name>
</gene>
<reference evidence="3" key="1">
    <citation type="journal article" date="2019" name="Int. J. Syst. Evol. Microbiol.">
        <title>The Global Catalogue of Microorganisms (GCM) 10K type strain sequencing project: providing services to taxonomists for standard genome sequencing and annotation.</title>
        <authorList>
            <consortium name="The Broad Institute Genomics Platform"/>
            <consortium name="The Broad Institute Genome Sequencing Center for Infectious Disease"/>
            <person name="Wu L."/>
            <person name="Ma J."/>
        </authorList>
    </citation>
    <scope>NUCLEOTIDE SEQUENCE [LARGE SCALE GENOMIC DNA]</scope>
    <source>
        <strain evidence="3">CCUG 63830</strain>
    </source>
</reference>
<feature type="chain" id="PRO_5046872205" evidence="1">
    <location>
        <begin position="26"/>
        <end position="183"/>
    </location>
</feature>
<name>A0ABW1ZMW4_9DEIO</name>
<organism evidence="2 3">
    <name type="scientific">Deinococcus multiflagellatus</name>
    <dbReference type="NCBI Taxonomy" id="1656887"/>
    <lineage>
        <taxon>Bacteria</taxon>
        <taxon>Thermotogati</taxon>
        <taxon>Deinococcota</taxon>
        <taxon>Deinococci</taxon>
        <taxon>Deinococcales</taxon>
        <taxon>Deinococcaceae</taxon>
        <taxon>Deinococcus</taxon>
    </lineage>
</organism>
<dbReference type="EMBL" id="JBHSWB010000001">
    <property type="protein sequence ID" value="MFC6661760.1"/>
    <property type="molecule type" value="Genomic_DNA"/>
</dbReference>
<feature type="signal peptide" evidence="1">
    <location>
        <begin position="1"/>
        <end position="25"/>
    </location>
</feature>
<protein>
    <submittedName>
        <fullName evidence="2">Uncharacterized protein</fullName>
    </submittedName>
</protein>
<dbReference type="Proteomes" id="UP001596317">
    <property type="component" value="Unassembled WGS sequence"/>
</dbReference>
<keyword evidence="3" id="KW-1185">Reference proteome</keyword>
<evidence type="ECO:0000256" key="1">
    <source>
        <dbReference type="SAM" id="SignalP"/>
    </source>
</evidence>
<evidence type="ECO:0000313" key="2">
    <source>
        <dbReference type="EMBL" id="MFC6661760.1"/>
    </source>
</evidence>
<comment type="caution">
    <text evidence="2">The sequence shown here is derived from an EMBL/GenBank/DDBJ whole genome shotgun (WGS) entry which is preliminary data.</text>
</comment>
<keyword evidence="1" id="KW-0732">Signal</keyword>
<evidence type="ECO:0000313" key="3">
    <source>
        <dbReference type="Proteomes" id="UP001596317"/>
    </source>
</evidence>
<accession>A0ABW1ZMW4</accession>
<sequence length="183" mass="18541">MARRPWQGLGGALLALSLLSGGAGAATVAIATVLSDGTRATTVGGLDPVSLEVTRQLPGAAPLKLGVSLNGQIDSTAPGRVSGVTVAAPRARFSAAEQGFVTGLVGRLATQCFNLLPARRAAIAAWLGQQNAAGARRVAATFGPLKLQWARGVDSGNRPFTELTLGRSGTPGAAPWVNACRAY</sequence>
<dbReference type="RefSeq" id="WP_224609213.1">
    <property type="nucleotide sequence ID" value="NZ_JAIQXV010000010.1"/>
</dbReference>
<proteinExistence type="predicted"/>